<dbReference type="Gene3D" id="3.40.605.10">
    <property type="entry name" value="Aldehyde Dehydrogenase, Chain A, domain 1"/>
    <property type="match status" value="1"/>
</dbReference>
<accession>A0A154V2B1</accession>
<feature type="active site" evidence="3">
    <location>
        <position position="238"/>
    </location>
</feature>
<evidence type="ECO:0000313" key="6">
    <source>
        <dbReference type="EMBL" id="KZC95516.1"/>
    </source>
</evidence>
<dbReference type="GO" id="GO:0016620">
    <property type="term" value="F:oxidoreductase activity, acting on the aldehyde or oxo group of donors, NAD or NADP as acceptor"/>
    <property type="evidence" value="ECO:0007669"/>
    <property type="project" value="InterPro"/>
</dbReference>
<evidence type="ECO:0000313" key="7">
    <source>
        <dbReference type="Proteomes" id="UP000076218"/>
    </source>
</evidence>
<dbReference type="FunFam" id="3.40.605.10:FF:000007">
    <property type="entry name" value="NAD/NADP-dependent betaine aldehyde dehydrogenase"/>
    <property type="match status" value="1"/>
</dbReference>
<dbReference type="EMBL" id="LQXA01000023">
    <property type="protein sequence ID" value="KZC95516.1"/>
    <property type="molecule type" value="Genomic_DNA"/>
</dbReference>
<organism evidence="6 7">
    <name type="scientific">Clavibacter tessellarius</name>
    <dbReference type="NCBI Taxonomy" id="31965"/>
    <lineage>
        <taxon>Bacteria</taxon>
        <taxon>Bacillati</taxon>
        <taxon>Actinomycetota</taxon>
        <taxon>Actinomycetes</taxon>
        <taxon>Micrococcales</taxon>
        <taxon>Microbacteriaceae</taxon>
        <taxon>Clavibacter</taxon>
    </lineage>
</organism>
<sequence length="468" mass="48484">MDAATATAGPALVKTDPSTGRVLGTFPAGRAEQVRVAAERAASASRGWADAGAVRRGDVVHRLAELIEAHRDELAASIRAETGKPVRDAVGEVERTVALVRFAAGFGRRTGGETLPSDTPLTASSTHRRPVGPVALITPWNFPLAIPAWKLAPALVAGCTVVLKPSPLAPRTAELLVDLAALAGVPDGVVSVVQGDGVTGDLLVSRAEMRAVSFTGSVDVGRSIHRAASRTMARTQLEMGGKNAVIVMEDADLDRAATAVVRGAFGQSGQRCSATSRVIAHAPVHDALVARIVEHAMRLRPGPPDDPSSDLGPLISEDAMRRCLDAVQASRLDGGTVLCGGERMGTVGNFVLPTVIVGLDPTAPLARTEVFGPVLVVLAASSLEEAIAIGNSVEYGMSAAIFTSDIRSVGRFVAETEAGMLHVNRAGTGAFPHMAHTGAKSSQFGPAECSEEGLGFFLETRTVTIDVS</sequence>
<comment type="caution">
    <text evidence="6">The sequence shown here is derived from an EMBL/GenBank/DDBJ whole genome shotgun (WGS) entry which is preliminary data.</text>
</comment>
<reference evidence="6 7" key="1">
    <citation type="submission" date="2016-01" db="EMBL/GenBank/DDBJ databases">
        <title>Draft genome sequence of Clavibacter michiganensis subsp. tessellarius DOAB 609.</title>
        <authorList>
            <person name="Tambong J.T."/>
        </authorList>
    </citation>
    <scope>NUCLEOTIDE SEQUENCE [LARGE SCALE GENOMIC DNA]</scope>
    <source>
        <strain evidence="6 7">DOAB 609</strain>
    </source>
</reference>
<dbReference type="InterPro" id="IPR015590">
    <property type="entry name" value="Aldehyde_DH_dom"/>
</dbReference>
<dbReference type="InterPro" id="IPR016160">
    <property type="entry name" value="Ald_DH_CS_CYS"/>
</dbReference>
<gene>
    <name evidence="6" type="ORF">AWH51_07735</name>
</gene>
<dbReference type="InterPro" id="IPR016161">
    <property type="entry name" value="Ald_DH/histidinol_DH"/>
</dbReference>
<dbReference type="SUPFAM" id="SSF53720">
    <property type="entry name" value="ALDH-like"/>
    <property type="match status" value="1"/>
</dbReference>
<protein>
    <recommendedName>
        <fullName evidence="5">Aldehyde dehydrogenase domain-containing protein</fullName>
    </recommendedName>
</protein>
<proteinExistence type="inferred from homology"/>
<evidence type="ECO:0000256" key="4">
    <source>
        <dbReference type="RuleBase" id="RU003345"/>
    </source>
</evidence>
<dbReference type="Pfam" id="PF00171">
    <property type="entry name" value="Aldedh"/>
    <property type="match status" value="1"/>
</dbReference>
<dbReference type="PANTHER" id="PTHR11699">
    <property type="entry name" value="ALDEHYDE DEHYDROGENASE-RELATED"/>
    <property type="match status" value="1"/>
</dbReference>
<evidence type="ECO:0000259" key="5">
    <source>
        <dbReference type="Pfam" id="PF00171"/>
    </source>
</evidence>
<feature type="domain" description="Aldehyde dehydrogenase" evidence="5">
    <location>
        <begin position="13"/>
        <end position="463"/>
    </location>
</feature>
<evidence type="ECO:0000256" key="1">
    <source>
        <dbReference type="ARBA" id="ARBA00009986"/>
    </source>
</evidence>
<evidence type="ECO:0000256" key="2">
    <source>
        <dbReference type="ARBA" id="ARBA00023002"/>
    </source>
</evidence>
<dbReference type="PROSITE" id="PS00070">
    <property type="entry name" value="ALDEHYDE_DEHYDR_CYS"/>
    <property type="match status" value="1"/>
</dbReference>
<dbReference type="AlphaFoldDB" id="A0A154V2B1"/>
<name>A0A154V2B1_9MICO</name>
<dbReference type="PROSITE" id="PS00687">
    <property type="entry name" value="ALDEHYDE_DEHYDR_GLU"/>
    <property type="match status" value="1"/>
</dbReference>
<dbReference type="Proteomes" id="UP000076218">
    <property type="component" value="Unassembled WGS sequence"/>
</dbReference>
<dbReference type="RefSeq" id="WP_063071164.1">
    <property type="nucleotide sequence ID" value="NZ_LQXA01000023.1"/>
</dbReference>
<evidence type="ECO:0000256" key="3">
    <source>
        <dbReference type="PROSITE-ProRule" id="PRU10007"/>
    </source>
</evidence>
<keyword evidence="2 4" id="KW-0560">Oxidoreductase</keyword>
<comment type="similarity">
    <text evidence="1 4">Belongs to the aldehyde dehydrogenase family.</text>
</comment>
<dbReference type="InterPro" id="IPR016163">
    <property type="entry name" value="Ald_DH_C"/>
</dbReference>
<dbReference type="STRING" id="31965.AWH51_07735"/>
<dbReference type="InterPro" id="IPR016162">
    <property type="entry name" value="Ald_DH_N"/>
</dbReference>
<dbReference type="OrthoDB" id="6882680at2"/>
<dbReference type="Gene3D" id="3.40.309.10">
    <property type="entry name" value="Aldehyde Dehydrogenase, Chain A, domain 2"/>
    <property type="match status" value="1"/>
</dbReference>
<dbReference type="InterPro" id="IPR029510">
    <property type="entry name" value="Ald_DH_CS_GLU"/>
</dbReference>